<dbReference type="AlphaFoldDB" id="M4F1I6"/>
<dbReference type="InterPro" id="IPR040256">
    <property type="entry name" value="At4g02000-like"/>
</dbReference>
<evidence type="ECO:0000259" key="2">
    <source>
        <dbReference type="Pfam" id="PF14392"/>
    </source>
</evidence>
<accession>M4F1I6</accession>
<protein>
    <recommendedName>
        <fullName evidence="2">Zinc knuckle CX2CX4HX4C domain-containing protein</fullName>
    </recommendedName>
</protein>
<feature type="region of interest" description="Disordered" evidence="1">
    <location>
        <begin position="377"/>
        <end position="396"/>
    </location>
</feature>
<feature type="compositionally biased region" description="Polar residues" evidence="1">
    <location>
        <begin position="577"/>
        <end position="587"/>
    </location>
</feature>
<evidence type="ECO:0000256" key="1">
    <source>
        <dbReference type="SAM" id="MobiDB-lite"/>
    </source>
</evidence>
<dbReference type="Gramene" id="Bra034932.1">
    <property type="protein sequence ID" value="Bra034932.1-P"/>
    <property type="gene ID" value="Bra034932"/>
</dbReference>
<dbReference type="EnsemblPlants" id="Bra034932.1">
    <property type="protein sequence ID" value="Bra034932.1-P"/>
    <property type="gene ID" value="Bra034932"/>
</dbReference>
<feature type="region of interest" description="Disordered" evidence="1">
    <location>
        <begin position="348"/>
        <end position="367"/>
    </location>
</feature>
<proteinExistence type="predicted"/>
<dbReference type="HOGENOM" id="CLU_417019_0_0_1"/>
<keyword evidence="4" id="KW-1185">Reference proteome</keyword>
<reference evidence="3 4" key="2">
    <citation type="journal article" date="2018" name="Hortic Res">
        <title>Improved Brassica rapa reference genome by single-molecule sequencing and chromosome conformation capture technologies.</title>
        <authorList>
            <person name="Zhang L."/>
            <person name="Cai X."/>
            <person name="Wu J."/>
            <person name="Liu M."/>
            <person name="Grob S."/>
            <person name="Cheng F."/>
            <person name="Liang J."/>
            <person name="Cai C."/>
            <person name="Liu Z."/>
            <person name="Liu B."/>
            <person name="Wang F."/>
            <person name="Li S."/>
            <person name="Liu F."/>
            <person name="Li X."/>
            <person name="Cheng L."/>
            <person name="Yang W."/>
            <person name="Li M.H."/>
            <person name="Grossniklaus U."/>
            <person name="Zheng H."/>
            <person name="Wang X."/>
        </authorList>
    </citation>
    <scope>NUCLEOTIDE SEQUENCE [LARGE SCALE GENOMIC DNA]</scope>
    <source>
        <strain evidence="3 4">cv. Chiifu-401-42</strain>
    </source>
</reference>
<feature type="region of interest" description="Disordered" evidence="1">
    <location>
        <begin position="569"/>
        <end position="658"/>
    </location>
</feature>
<dbReference type="PANTHER" id="PTHR31286:SF163">
    <property type="entry name" value="ZINC KNUCKLE CX2CX4HX4C DOMAIN-CONTAINING PROTEIN"/>
    <property type="match status" value="1"/>
</dbReference>
<dbReference type="FunCoup" id="M4F1I6">
    <property type="interactions" value="3"/>
</dbReference>
<dbReference type="Pfam" id="PF14392">
    <property type="entry name" value="zf-CCHC_4"/>
    <property type="match status" value="1"/>
</dbReference>
<evidence type="ECO:0000313" key="4">
    <source>
        <dbReference type="Proteomes" id="UP000011750"/>
    </source>
</evidence>
<reference evidence="3" key="3">
    <citation type="submission" date="2023-03" db="UniProtKB">
        <authorList>
            <consortium name="EnsemblPlants"/>
        </authorList>
    </citation>
    <scope>IDENTIFICATION</scope>
    <source>
        <strain evidence="3">cv. Chiifu-401-42</strain>
    </source>
</reference>
<dbReference type="PANTHER" id="PTHR31286">
    <property type="entry name" value="GLYCINE-RICH CELL WALL STRUCTURAL PROTEIN 1.8-LIKE"/>
    <property type="match status" value="1"/>
</dbReference>
<evidence type="ECO:0000313" key="3">
    <source>
        <dbReference type="EnsemblPlants" id="Bra034932.1-P"/>
    </source>
</evidence>
<reference evidence="3 4" key="1">
    <citation type="journal article" date="2011" name="Nat. Genet.">
        <title>The genome of the mesopolyploid crop species Brassica rapa.</title>
        <authorList>
            <consortium name="Brassica rapa Genome Sequencing Project Consortium"/>
            <person name="Wang X."/>
            <person name="Wang H."/>
            <person name="Wang J."/>
            <person name="Sun R."/>
            <person name="Wu J."/>
            <person name="Liu S."/>
            <person name="Bai Y."/>
            <person name="Mun J.H."/>
            <person name="Bancroft I."/>
            <person name="Cheng F."/>
            <person name="Huang S."/>
            <person name="Li X."/>
            <person name="Hua W."/>
            <person name="Wang J."/>
            <person name="Wang X."/>
            <person name="Freeling M."/>
            <person name="Pires J.C."/>
            <person name="Paterson A.H."/>
            <person name="Chalhoub B."/>
            <person name="Wang B."/>
            <person name="Hayward A."/>
            <person name="Sharpe A.G."/>
            <person name="Park B.S."/>
            <person name="Weisshaar B."/>
            <person name="Liu B."/>
            <person name="Li B."/>
            <person name="Liu B."/>
            <person name="Tong C."/>
            <person name="Song C."/>
            <person name="Duran C."/>
            <person name="Peng C."/>
            <person name="Geng C."/>
            <person name="Koh C."/>
            <person name="Lin C."/>
            <person name="Edwards D."/>
            <person name="Mu D."/>
            <person name="Shen D."/>
            <person name="Soumpourou E."/>
            <person name="Li F."/>
            <person name="Fraser F."/>
            <person name="Conant G."/>
            <person name="Lassalle G."/>
            <person name="King G.J."/>
            <person name="Bonnema G."/>
            <person name="Tang H."/>
            <person name="Wang H."/>
            <person name="Belcram H."/>
            <person name="Zhou H."/>
            <person name="Hirakawa H."/>
            <person name="Abe H."/>
            <person name="Guo H."/>
            <person name="Wang H."/>
            <person name="Jin H."/>
            <person name="Parkin I.A."/>
            <person name="Batley J."/>
            <person name="Kim J.S."/>
            <person name="Just J."/>
            <person name="Li J."/>
            <person name="Xu J."/>
            <person name="Deng J."/>
            <person name="Kim J.A."/>
            <person name="Li J."/>
            <person name="Yu J."/>
            <person name="Meng J."/>
            <person name="Wang J."/>
            <person name="Min J."/>
            <person name="Poulain J."/>
            <person name="Wang J."/>
            <person name="Hatakeyama K."/>
            <person name="Wu K."/>
            <person name="Wang L."/>
            <person name="Fang L."/>
            <person name="Trick M."/>
            <person name="Links M.G."/>
            <person name="Zhao M."/>
            <person name="Jin M."/>
            <person name="Ramchiary N."/>
            <person name="Drou N."/>
            <person name="Berkman P.J."/>
            <person name="Cai Q."/>
            <person name="Huang Q."/>
            <person name="Li R."/>
            <person name="Tabata S."/>
            <person name="Cheng S."/>
            <person name="Zhang S."/>
            <person name="Zhang S."/>
            <person name="Huang S."/>
            <person name="Sato S."/>
            <person name="Sun S."/>
            <person name="Kwon S.J."/>
            <person name="Choi S.R."/>
            <person name="Lee T.H."/>
            <person name="Fan W."/>
            <person name="Zhao X."/>
            <person name="Tan X."/>
            <person name="Xu X."/>
            <person name="Wang Y."/>
            <person name="Qiu Y."/>
            <person name="Yin Y."/>
            <person name="Li Y."/>
            <person name="Du Y."/>
            <person name="Liao Y."/>
            <person name="Lim Y."/>
            <person name="Narusaka Y."/>
            <person name="Wang Y."/>
            <person name="Wang Z."/>
            <person name="Li Z."/>
            <person name="Wang Z."/>
            <person name="Xiong Z."/>
            <person name="Zhang Z."/>
        </authorList>
    </citation>
    <scope>NUCLEOTIDE SEQUENCE [LARGE SCALE GENOMIC DNA]</scope>
    <source>
        <strain evidence="3 4">cv. Chiifu-401-42</strain>
    </source>
</reference>
<sequence length="658" mass="73094">MKFRPIFVVLGFDWMCEDDDNFLCGVILDFGIFSLSDLMGVEILRVVLILEDQFLGGSGQIRYYGNVSLRLEVENEDIEVIQNRLRNLQDRQFRYVPQHRIWYVINLLMALIGEFSIGLDKLIDLGFTMSQSQWIVKSGGKKGEVVKSGLRVTVPRFDNSELIASFSKTLIGRCMNPQKQDMKILLFMLPRIWNVEGRVVGTDLGLGVFSSHLVWRKTLWRVLDLPLQFRAAETLQSVGQAIGTVQGQMDLIGGRIRVEVDGFKPLVFSVTVEFEQGVEVTVALRYEKLFGFCRECYMLTHEQSRCPALAKEDTESFMVGGSDGDGAAATSYKAVVANDTKQFGERREAHYNRSQAGRGGDKGKGIVREPQGVYRQEGSFHPYKGKHPRGYGDGASYQGRYTGYGDRRMGMQFRGPQQQQLRNDERDQLLQDPNKLMLGAFKGVRRSPVAGTVNKVGPDGTGASSSKARKTLLFEEPASTIQIGSTDQDVVAVGDTPNMQEIPVEQKQGEVEEETKLAEERSLHSQALDEANLMVDGVLLSDSELLLEEGDDQEVWEQGEIMDFTEEELASEDQGVGDQTVQETAQFETDKQVAGEGDEEKDTRKKGPMLEPAATGGSKKRGGQSFVSPRKKLLAKVAAKQGDKGIKKAPPKAKNSAA</sequence>
<dbReference type="Proteomes" id="UP000011750">
    <property type="component" value="Chromosome A08"/>
</dbReference>
<organism evidence="3 4">
    <name type="scientific">Brassica campestris</name>
    <name type="common">Field mustard</name>
    <dbReference type="NCBI Taxonomy" id="3711"/>
    <lineage>
        <taxon>Eukaryota</taxon>
        <taxon>Viridiplantae</taxon>
        <taxon>Streptophyta</taxon>
        <taxon>Embryophyta</taxon>
        <taxon>Tracheophyta</taxon>
        <taxon>Spermatophyta</taxon>
        <taxon>Magnoliopsida</taxon>
        <taxon>eudicotyledons</taxon>
        <taxon>Gunneridae</taxon>
        <taxon>Pentapetalae</taxon>
        <taxon>rosids</taxon>
        <taxon>malvids</taxon>
        <taxon>Brassicales</taxon>
        <taxon>Brassicaceae</taxon>
        <taxon>Brassiceae</taxon>
        <taxon>Brassica</taxon>
    </lineage>
</organism>
<dbReference type="OMA" id="AIMEHEE"/>
<dbReference type="eggNOG" id="KOG1075">
    <property type="taxonomic scope" value="Eukaryota"/>
</dbReference>
<dbReference type="InterPro" id="IPR025836">
    <property type="entry name" value="Zn_knuckle_CX2CX4HX4C"/>
</dbReference>
<name>M4F1I6_BRACM</name>
<feature type="domain" description="Zinc knuckle CX2CX4HX4C" evidence="2">
    <location>
        <begin position="262"/>
        <end position="307"/>
    </location>
</feature>
<dbReference type="InParanoid" id="M4F1I6"/>